<accession>A0AAD8R4B9</accession>
<protein>
    <recommendedName>
        <fullName evidence="7">AP2/ERF domain-containing protein</fullName>
    </recommendedName>
</protein>
<evidence type="ECO:0000313" key="9">
    <source>
        <dbReference type="Proteomes" id="UP001231189"/>
    </source>
</evidence>
<evidence type="ECO:0000256" key="2">
    <source>
        <dbReference type="ARBA" id="ARBA00023015"/>
    </source>
</evidence>
<comment type="caution">
    <text evidence="8">The sequence shown here is derived from an EMBL/GenBank/DDBJ whole genome shotgun (WGS) entry which is preliminary data.</text>
</comment>
<keyword evidence="9" id="KW-1185">Reference proteome</keyword>
<dbReference type="PROSITE" id="PS51032">
    <property type="entry name" value="AP2_ERF"/>
    <property type="match status" value="1"/>
</dbReference>
<proteinExistence type="predicted"/>
<dbReference type="InterPro" id="IPR016177">
    <property type="entry name" value="DNA-bd_dom_sf"/>
</dbReference>
<keyword evidence="4" id="KW-0804">Transcription</keyword>
<gene>
    <name evidence="8" type="ORF">QYE76_036121</name>
</gene>
<dbReference type="InterPro" id="IPR001471">
    <property type="entry name" value="AP2/ERF_dom"/>
</dbReference>
<reference evidence="8" key="1">
    <citation type="submission" date="2023-07" db="EMBL/GenBank/DDBJ databases">
        <title>A chromosome-level genome assembly of Lolium multiflorum.</title>
        <authorList>
            <person name="Chen Y."/>
            <person name="Copetti D."/>
            <person name="Kolliker R."/>
            <person name="Studer B."/>
        </authorList>
    </citation>
    <scope>NUCLEOTIDE SEQUENCE</scope>
    <source>
        <strain evidence="8">02402/16</strain>
        <tissue evidence="8">Leaf</tissue>
    </source>
</reference>
<dbReference type="GO" id="GO:0003677">
    <property type="term" value="F:DNA binding"/>
    <property type="evidence" value="ECO:0007669"/>
    <property type="project" value="UniProtKB-KW"/>
</dbReference>
<dbReference type="InterPro" id="IPR036955">
    <property type="entry name" value="AP2/ERF_dom_sf"/>
</dbReference>
<evidence type="ECO:0000256" key="4">
    <source>
        <dbReference type="ARBA" id="ARBA00023163"/>
    </source>
</evidence>
<name>A0AAD8R4B9_LOLMU</name>
<keyword evidence="5" id="KW-0539">Nucleus</keyword>
<keyword evidence="3" id="KW-0238">DNA-binding</keyword>
<feature type="domain" description="AP2/ERF" evidence="7">
    <location>
        <begin position="10"/>
        <end position="65"/>
    </location>
</feature>
<evidence type="ECO:0000256" key="1">
    <source>
        <dbReference type="ARBA" id="ARBA00004123"/>
    </source>
</evidence>
<dbReference type="InterPro" id="IPR044808">
    <property type="entry name" value="ERF_plant"/>
</dbReference>
<comment type="subcellular location">
    <subcellularLocation>
        <location evidence="1">Nucleus</location>
    </subcellularLocation>
</comment>
<sequence>MAPRRRSNTGFIGVRLRPAGHFAAEITAGGARVWLGTFYTKEAAARAYDVAAWRFGRPRHEMNFPEVRSLTEAQSLSTEPLLRSQGEARRYRSGQRRIDTTEADEQFMAQWRRDHPGDVEATRAFWKEKQTYRRERRAGKRQRKAEVEAEYAKGEQAGEIDNLSTSRWGKVIWLCYAFPVGAGIPGVAQHPPPPSTFNVPLGSSLVR</sequence>
<evidence type="ECO:0000256" key="5">
    <source>
        <dbReference type="ARBA" id="ARBA00023242"/>
    </source>
</evidence>
<dbReference type="GO" id="GO:0005634">
    <property type="term" value="C:nucleus"/>
    <property type="evidence" value="ECO:0007669"/>
    <property type="project" value="UniProtKB-SubCell"/>
</dbReference>
<dbReference type="PANTHER" id="PTHR31190:SF72">
    <property type="entry name" value="AP2 DOMAIN CONTAINING PROTEIN, EXPRESSED"/>
    <property type="match status" value="1"/>
</dbReference>
<evidence type="ECO:0000259" key="7">
    <source>
        <dbReference type="PROSITE" id="PS51032"/>
    </source>
</evidence>
<feature type="region of interest" description="Disordered" evidence="6">
    <location>
        <begin position="188"/>
        <end position="207"/>
    </location>
</feature>
<dbReference type="GO" id="GO:0003700">
    <property type="term" value="F:DNA-binding transcription factor activity"/>
    <property type="evidence" value="ECO:0007669"/>
    <property type="project" value="InterPro"/>
</dbReference>
<evidence type="ECO:0000256" key="6">
    <source>
        <dbReference type="SAM" id="MobiDB-lite"/>
    </source>
</evidence>
<dbReference type="GO" id="GO:0009873">
    <property type="term" value="P:ethylene-activated signaling pathway"/>
    <property type="evidence" value="ECO:0007669"/>
    <property type="project" value="InterPro"/>
</dbReference>
<dbReference type="EMBL" id="JAUUTY010000007">
    <property type="protein sequence ID" value="KAK1612448.1"/>
    <property type="molecule type" value="Genomic_DNA"/>
</dbReference>
<organism evidence="8 9">
    <name type="scientific">Lolium multiflorum</name>
    <name type="common">Italian ryegrass</name>
    <name type="synonym">Lolium perenne subsp. multiflorum</name>
    <dbReference type="NCBI Taxonomy" id="4521"/>
    <lineage>
        <taxon>Eukaryota</taxon>
        <taxon>Viridiplantae</taxon>
        <taxon>Streptophyta</taxon>
        <taxon>Embryophyta</taxon>
        <taxon>Tracheophyta</taxon>
        <taxon>Spermatophyta</taxon>
        <taxon>Magnoliopsida</taxon>
        <taxon>Liliopsida</taxon>
        <taxon>Poales</taxon>
        <taxon>Poaceae</taxon>
        <taxon>BOP clade</taxon>
        <taxon>Pooideae</taxon>
        <taxon>Poodae</taxon>
        <taxon>Poeae</taxon>
        <taxon>Poeae Chloroplast Group 2 (Poeae type)</taxon>
        <taxon>Loliodinae</taxon>
        <taxon>Loliinae</taxon>
        <taxon>Lolium</taxon>
    </lineage>
</organism>
<dbReference type="SUPFAM" id="SSF54171">
    <property type="entry name" value="DNA-binding domain"/>
    <property type="match status" value="1"/>
</dbReference>
<dbReference type="PRINTS" id="PR00367">
    <property type="entry name" value="ETHRSPELEMNT"/>
</dbReference>
<dbReference type="Proteomes" id="UP001231189">
    <property type="component" value="Unassembled WGS sequence"/>
</dbReference>
<dbReference type="AlphaFoldDB" id="A0AAD8R4B9"/>
<keyword evidence="2" id="KW-0805">Transcription regulation</keyword>
<evidence type="ECO:0000256" key="3">
    <source>
        <dbReference type="ARBA" id="ARBA00023125"/>
    </source>
</evidence>
<dbReference type="SMART" id="SM00380">
    <property type="entry name" value="AP2"/>
    <property type="match status" value="1"/>
</dbReference>
<dbReference type="Pfam" id="PF00847">
    <property type="entry name" value="AP2"/>
    <property type="match status" value="1"/>
</dbReference>
<dbReference type="Gene3D" id="3.30.730.10">
    <property type="entry name" value="AP2/ERF domain"/>
    <property type="match status" value="1"/>
</dbReference>
<evidence type="ECO:0000313" key="8">
    <source>
        <dbReference type="EMBL" id="KAK1612448.1"/>
    </source>
</evidence>
<dbReference type="PANTHER" id="PTHR31190">
    <property type="entry name" value="DNA-BINDING DOMAIN"/>
    <property type="match status" value="1"/>
</dbReference>